<feature type="transmembrane region" description="Helical" evidence="1">
    <location>
        <begin position="34"/>
        <end position="54"/>
    </location>
</feature>
<keyword evidence="1" id="KW-0812">Transmembrane</keyword>
<feature type="transmembrane region" description="Helical" evidence="1">
    <location>
        <begin position="93"/>
        <end position="114"/>
    </location>
</feature>
<organism evidence="3 4">
    <name type="scientific">Vitreoscilla massiliensis</name>
    <dbReference type="NCBI Taxonomy" id="1689272"/>
    <lineage>
        <taxon>Bacteria</taxon>
        <taxon>Pseudomonadati</taxon>
        <taxon>Pseudomonadota</taxon>
        <taxon>Betaproteobacteria</taxon>
        <taxon>Neisseriales</taxon>
        <taxon>Neisseriaceae</taxon>
        <taxon>Vitreoscilla</taxon>
    </lineage>
</organism>
<proteinExistence type="predicted"/>
<sequence>MTRTRALLNMHFATIFFGLSGVFAALIPSSAISVVWGRTAIAVVVLFLVCALKKRLPWQGVAAKEIGQLLLIGCLLGVHWWSFFYAIKLGGVAIGTLGFSCFPAAIAIIEAVVFKDRISKLELALIGLITLGLVLVTPSFNFANQGTVGLLWGIFSGVIYAVIAACNRVGAAKRQASSLQACWWQFFAITVVTAFAAPQLAELSNMGWLWLACLGVLCTGLAYWLFIDSLSAINARTAAMIFALEPVYAIAIAWAFLHDVPSLRMLLGGGLIIAAVVLSARFKAS</sequence>
<feature type="transmembrane region" description="Helical" evidence="1">
    <location>
        <begin position="263"/>
        <end position="282"/>
    </location>
</feature>
<feature type="transmembrane region" description="Helical" evidence="1">
    <location>
        <begin position="238"/>
        <end position="257"/>
    </location>
</feature>
<feature type="transmembrane region" description="Helical" evidence="1">
    <location>
        <begin position="182"/>
        <end position="201"/>
    </location>
</feature>
<name>A0ABY4ECE8_9NEIS</name>
<dbReference type="InterPro" id="IPR037185">
    <property type="entry name" value="EmrE-like"/>
</dbReference>
<keyword evidence="4" id="KW-1185">Reference proteome</keyword>
<dbReference type="EMBL" id="CP091511">
    <property type="protein sequence ID" value="UOO91092.1"/>
    <property type="molecule type" value="Genomic_DNA"/>
</dbReference>
<protein>
    <submittedName>
        <fullName evidence="3">DMT family transporter</fullName>
    </submittedName>
</protein>
<gene>
    <name evidence="3" type="ORF">LVJ82_09035</name>
</gene>
<evidence type="ECO:0000259" key="2">
    <source>
        <dbReference type="Pfam" id="PF00892"/>
    </source>
</evidence>
<feature type="transmembrane region" description="Helical" evidence="1">
    <location>
        <begin position="66"/>
        <end position="87"/>
    </location>
</feature>
<feature type="transmembrane region" description="Helical" evidence="1">
    <location>
        <begin position="121"/>
        <end position="143"/>
    </location>
</feature>
<dbReference type="Pfam" id="PF00892">
    <property type="entry name" value="EamA"/>
    <property type="match status" value="2"/>
</dbReference>
<feature type="domain" description="EamA" evidence="2">
    <location>
        <begin position="7"/>
        <end position="136"/>
    </location>
</feature>
<dbReference type="SUPFAM" id="SSF103481">
    <property type="entry name" value="Multidrug resistance efflux transporter EmrE"/>
    <property type="match status" value="2"/>
</dbReference>
<dbReference type="InterPro" id="IPR000620">
    <property type="entry name" value="EamA_dom"/>
</dbReference>
<feature type="transmembrane region" description="Helical" evidence="1">
    <location>
        <begin position="149"/>
        <end position="170"/>
    </location>
</feature>
<evidence type="ECO:0000313" key="3">
    <source>
        <dbReference type="EMBL" id="UOO91092.1"/>
    </source>
</evidence>
<evidence type="ECO:0000313" key="4">
    <source>
        <dbReference type="Proteomes" id="UP000832011"/>
    </source>
</evidence>
<dbReference type="PANTHER" id="PTHR22911:SF137">
    <property type="entry name" value="SOLUTE CARRIER FAMILY 35 MEMBER G2-RELATED"/>
    <property type="match status" value="1"/>
</dbReference>
<dbReference type="Gene3D" id="1.10.3730.20">
    <property type="match status" value="1"/>
</dbReference>
<dbReference type="PANTHER" id="PTHR22911">
    <property type="entry name" value="ACYL-MALONYL CONDENSING ENZYME-RELATED"/>
    <property type="match status" value="1"/>
</dbReference>
<accession>A0ABY4ECE8</accession>
<dbReference type="Proteomes" id="UP000832011">
    <property type="component" value="Chromosome"/>
</dbReference>
<feature type="domain" description="EamA" evidence="2">
    <location>
        <begin position="148"/>
        <end position="279"/>
    </location>
</feature>
<keyword evidence="1" id="KW-0472">Membrane</keyword>
<evidence type="ECO:0000256" key="1">
    <source>
        <dbReference type="SAM" id="Phobius"/>
    </source>
</evidence>
<feature type="transmembrane region" description="Helical" evidence="1">
    <location>
        <begin position="207"/>
        <end position="226"/>
    </location>
</feature>
<reference evidence="3 4" key="1">
    <citation type="journal article" date="2022" name="Res Sq">
        <title>Evolution of multicellular longitudinally dividing oral cavity symbionts (Neisseriaceae).</title>
        <authorList>
            <person name="Nyongesa S."/>
            <person name="Weber P."/>
            <person name="Bernet E."/>
            <person name="Pullido F."/>
            <person name="Nieckarz M."/>
            <person name="Delaby M."/>
            <person name="Nieves C."/>
            <person name="Viehboeck T."/>
            <person name="Krause N."/>
            <person name="Rivera-Millot A."/>
            <person name="Nakamura A."/>
            <person name="Vischer N."/>
            <person name="VanNieuwenhze M."/>
            <person name="Brun Y."/>
            <person name="Cava F."/>
            <person name="Bulgheresi S."/>
            <person name="Veyrier F."/>
        </authorList>
    </citation>
    <scope>NUCLEOTIDE SEQUENCE [LARGE SCALE GENOMIC DNA]</scope>
    <source>
        <strain evidence="3 4">SN4</strain>
    </source>
</reference>
<keyword evidence="1" id="KW-1133">Transmembrane helix</keyword>
<dbReference type="RefSeq" id="WP_058305139.1">
    <property type="nucleotide sequence ID" value="NZ_CABKVG010000006.1"/>
</dbReference>